<dbReference type="STRING" id="313596.RB2501_11252"/>
<dbReference type="HOGENOM" id="CLU_013985_18_0_10"/>
<dbReference type="RefSeq" id="WP_015754220.1">
    <property type="nucleotide sequence ID" value="NC_013222.1"/>
</dbReference>
<dbReference type="Proteomes" id="UP000009049">
    <property type="component" value="Chromosome"/>
</dbReference>
<reference evidence="2 3" key="1">
    <citation type="journal article" date="2009" name="J. Bacteriol.">
        <title>Complete genome sequence of Robiginitalea biformata HTCC2501.</title>
        <authorList>
            <person name="Oh H.M."/>
            <person name="Giovannoni S.J."/>
            <person name="Lee K."/>
            <person name="Ferriera S."/>
            <person name="Johnson J."/>
            <person name="Cho J.C."/>
        </authorList>
    </citation>
    <scope>NUCLEOTIDE SEQUENCE [LARGE SCALE GENOMIC DNA]</scope>
    <source>
        <strain evidence="3">ATCC BAA-864 / HTCC2501 / KCTC 12146</strain>
    </source>
</reference>
<dbReference type="Gene3D" id="3.40.630.30">
    <property type="match status" value="1"/>
</dbReference>
<dbReference type="PROSITE" id="PS51186">
    <property type="entry name" value="GNAT"/>
    <property type="match status" value="1"/>
</dbReference>
<accession>A4CMK7</accession>
<dbReference type="InterPro" id="IPR016181">
    <property type="entry name" value="Acyl_CoA_acyltransferase"/>
</dbReference>
<dbReference type="GO" id="GO:0016747">
    <property type="term" value="F:acyltransferase activity, transferring groups other than amino-acyl groups"/>
    <property type="evidence" value="ECO:0007669"/>
    <property type="project" value="InterPro"/>
</dbReference>
<protein>
    <submittedName>
        <fullName evidence="2">Acetyltransferase (GNAT) family protein</fullName>
    </submittedName>
</protein>
<organism evidence="2 3">
    <name type="scientific">Robiginitalea biformata (strain ATCC BAA-864 / DSM 15991 / KCTC 12146 / HTCC2501)</name>
    <dbReference type="NCBI Taxonomy" id="313596"/>
    <lineage>
        <taxon>Bacteria</taxon>
        <taxon>Pseudomonadati</taxon>
        <taxon>Bacteroidota</taxon>
        <taxon>Flavobacteriia</taxon>
        <taxon>Flavobacteriales</taxon>
        <taxon>Flavobacteriaceae</taxon>
        <taxon>Robiginitalea</taxon>
    </lineage>
</organism>
<dbReference type="Pfam" id="PF00583">
    <property type="entry name" value="Acetyltransf_1"/>
    <property type="match status" value="1"/>
</dbReference>
<gene>
    <name evidence="2" type="ordered locus">RB2501_11252</name>
</gene>
<sequence>MRSEDVSLESLETATLREFLLAGVQAYTDHYCHLWPDGNPAPYIDRNLRGPIVRKEMTDPAFRHWLVRTPDGVAGICVVNTGAKYPGFHPGNSLFIDKIYLKKAYTGQGVGTHVMDQLLGYCRRSGLAGIWLKAMAKGPAREFYLKAGFRKIGNSSIPYPEVLPDEAAMWVMGRDV</sequence>
<dbReference type="EMBL" id="CP001712">
    <property type="protein sequence ID" value="EAR14899.1"/>
    <property type="molecule type" value="Genomic_DNA"/>
</dbReference>
<dbReference type="CDD" id="cd04301">
    <property type="entry name" value="NAT_SF"/>
    <property type="match status" value="1"/>
</dbReference>
<proteinExistence type="predicted"/>
<keyword evidence="2" id="KW-0808">Transferase</keyword>
<name>A4CMK7_ROBBH</name>
<dbReference type="OrthoDB" id="9800604at2"/>
<evidence type="ECO:0000313" key="2">
    <source>
        <dbReference type="EMBL" id="EAR14899.1"/>
    </source>
</evidence>
<dbReference type="InterPro" id="IPR000182">
    <property type="entry name" value="GNAT_dom"/>
</dbReference>
<dbReference type="eggNOG" id="COG0456">
    <property type="taxonomic scope" value="Bacteria"/>
</dbReference>
<dbReference type="AlphaFoldDB" id="A4CMK7"/>
<dbReference type="SUPFAM" id="SSF55729">
    <property type="entry name" value="Acyl-CoA N-acyltransferases (Nat)"/>
    <property type="match status" value="1"/>
</dbReference>
<feature type="domain" description="N-acetyltransferase" evidence="1">
    <location>
        <begin position="14"/>
        <end position="176"/>
    </location>
</feature>
<evidence type="ECO:0000259" key="1">
    <source>
        <dbReference type="PROSITE" id="PS51186"/>
    </source>
</evidence>
<evidence type="ECO:0000313" key="3">
    <source>
        <dbReference type="Proteomes" id="UP000009049"/>
    </source>
</evidence>
<keyword evidence="3" id="KW-1185">Reference proteome</keyword>
<dbReference type="KEGG" id="rbi:RB2501_11252"/>